<protein>
    <submittedName>
        <fullName evidence="1">Uncharacterized protein</fullName>
    </submittedName>
</protein>
<dbReference type="EMBL" id="BGPR01002315">
    <property type="protein sequence ID" value="GBM71482.1"/>
    <property type="molecule type" value="Genomic_DNA"/>
</dbReference>
<evidence type="ECO:0000313" key="1">
    <source>
        <dbReference type="EMBL" id="GBM71482.1"/>
    </source>
</evidence>
<sequence>MKVCWSSGKVPVKAPNPSSSSCWWRSPSCASTRLTPFWVARASVEYFTPTKGRSLTYSRSDLTCNRPHNGGSALESGFNTSLRPQSRDHLLGHRWPAAEAKLKEGKCLKRKKISIIFLFEWIIQNRF</sequence>
<dbReference type="AlphaFoldDB" id="A0A4Y2I220"/>
<keyword evidence="2" id="KW-1185">Reference proteome</keyword>
<evidence type="ECO:0000313" key="2">
    <source>
        <dbReference type="Proteomes" id="UP000499080"/>
    </source>
</evidence>
<dbReference type="Proteomes" id="UP000499080">
    <property type="component" value="Unassembled WGS sequence"/>
</dbReference>
<comment type="caution">
    <text evidence="1">The sequence shown here is derived from an EMBL/GenBank/DDBJ whole genome shotgun (WGS) entry which is preliminary data.</text>
</comment>
<accession>A0A4Y2I220</accession>
<gene>
    <name evidence="1" type="ORF">AVEN_65380_1</name>
</gene>
<name>A0A4Y2I220_ARAVE</name>
<reference evidence="1 2" key="1">
    <citation type="journal article" date="2019" name="Sci. Rep.">
        <title>Orb-weaving spider Araneus ventricosus genome elucidates the spidroin gene catalogue.</title>
        <authorList>
            <person name="Kono N."/>
            <person name="Nakamura H."/>
            <person name="Ohtoshi R."/>
            <person name="Moran D.A.P."/>
            <person name="Shinohara A."/>
            <person name="Yoshida Y."/>
            <person name="Fujiwara M."/>
            <person name="Mori M."/>
            <person name="Tomita M."/>
            <person name="Arakawa K."/>
        </authorList>
    </citation>
    <scope>NUCLEOTIDE SEQUENCE [LARGE SCALE GENOMIC DNA]</scope>
</reference>
<proteinExistence type="predicted"/>
<organism evidence="1 2">
    <name type="scientific">Araneus ventricosus</name>
    <name type="common">Orbweaver spider</name>
    <name type="synonym">Epeira ventricosa</name>
    <dbReference type="NCBI Taxonomy" id="182803"/>
    <lineage>
        <taxon>Eukaryota</taxon>
        <taxon>Metazoa</taxon>
        <taxon>Ecdysozoa</taxon>
        <taxon>Arthropoda</taxon>
        <taxon>Chelicerata</taxon>
        <taxon>Arachnida</taxon>
        <taxon>Araneae</taxon>
        <taxon>Araneomorphae</taxon>
        <taxon>Entelegynae</taxon>
        <taxon>Araneoidea</taxon>
        <taxon>Araneidae</taxon>
        <taxon>Araneus</taxon>
    </lineage>
</organism>